<feature type="compositionally biased region" description="Acidic residues" evidence="2">
    <location>
        <begin position="449"/>
        <end position="459"/>
    </location>
</feature>
<feature type="region of interest" description="Disordered" evidence="2">
    <location>
        <begin position="1224"/>
        <end position="1280"/>
    </location>
</feature>
<evidence type="ECO:0000256" key="3">
    <source>
        <dbReference type="SAM" id="Phobius"/>
    </source>
</evidence>
<keyword evidence="3" id="KW-0472">Membrane</keyword>
<feature type="compositionally biased region" description="Acidic residues" evidence="2">
    <location>
        <begin position="1639"/>
        <end position="1653"/>
    </location>
</feature>
<feature type="compositionally biased region" description="Acidic residues" evidence="2">
    <location>
        <begin position="422"/>
        <end position="442"/>
    </location>
</feature>
<dbReference type="Gene3D" id="3.40.50.300">
    <property type="entry name" value="P-loop containing nucleotide triphosphate hydrolases"/>
    <property type="match status" value="2"/>
</dbReference>
<feature type="compositionally biased region" description="Acidic residues" evidence="2">
    <location>
        <begin position="1240"/>
        <end position="1268"/>
    </location>
</feature>
<dbReference type="GO" id="GO:0005525">
    <property type="term" value="F:GTP binding"/>
    <property type="evidence" value="ECO:0007669"/>
    <property type="project" value="InterPro"/>
</dbReference>
<dbReference type="PANTHER" id="PTHR46434">
    <property type="entry name" value="GENETIC INTERACTOR OF PROHIBITINS 3, MITOCHONDRIAL"/>
    <property type="match status" value="1"/>
</dbReference>
<evidence type="ECO:0000256" key="2">
    <source>
        <dbReference type="SAM" id="MobiDB-lite"/>
    </source>
</evidence>
<gene>
    <name evidence="5" type="ORF">PFMC_04753</name>
</gene>
<dbReference type="GO" id="GO:0005739">
    <property type="term" value="C:mitochondrion"/>
    <property type="evidence" value="ECO:0007669"/>
    <property type="project" value="TreeGrafter"/>
</dbReference>
<name>A0A024X3A4_PLAFC</name>
<feature type="coiled-coil region" evidence="1">
    <location>
        <begin position="596"/>
        <end position="652"/>
    </location>
</feature>
<feature type="compositionally biased region" description="Acidic residues" evidence="2">
    <location>
        <begin position="467"/>
        <end position="480"/>
    </location>
</feature>
<keyword evidence="1" id="KW-0175">Coiled coil</keyword>
<dbReference type="OMA" id="DNNGDYY"/>
<feature type="region of interest" description="Disordered" evidence="2">
    <location>
        <begin position="2048"/>
        <end position="2068"/>
    </location>
</feature>
<dbReference type="SUPFAM" id="SSF52540">
    <property type="entry name" value="P-loop containing nucleoside triphosphate hydrolases"/>
    <property type="match status" value="2"/>
</dbReference>
<feature type="compositionally biased region" description="Acidic residues" evidence="2">
    <location>
        <begin position="1672"/>
        <end position="1684"/>
    </location>
</feature>
<dbReference type="InterPro" id="IPR027417">
    <property type="entry name" value="P-loop_NTPase"/>
</dbReference>
<keyword evidence="3" id="KW-1133">Transmembrane helix</keyword>
<sequence length="2359" mass="282673">MFMKFIYAWSIYILIYTKCNSYILRKKYLDNLFFVNYDTVPLYDYNRRCVIYDKANKRWKLRNQRIYKKEQNDEREKGKVNRFTRCYLLNNNEFRQYDKKLKKRRKEKEGILFSKFDKMFKESFNEDDKLKKSELISILACICTNIVIEFLKLKEEKKTEDFTYTFDYSVMNVLKMVNFEYDVNEELKKQKKKKKMNKTYTSLYGEIKGGGNKKIDDYNDNIHMKKNEDPTINNSLFNEERIGANDKIEMFEETKEINIDINNKNTKEENELLDMYIQKLEFNTLEMNEIKTYIDLFFGKNTYEKVFVKNNININKIFDVLHTALFDKTQERENVMQLQQFVDNQEKKLNEKKINVRNINTFNDYLDKYVSLEEEKNINDLDNILYDDEKYESEQERTSEKKCMRKKKKKGTKSLDRVNMDIDNDGDNNNDDDDNNNDDNNNDDNNNNGDDDNSEDNDNSGDYYDNNGEDNDNNGEDNDNNGDYYDNNGDYYDNNGDDNDNNGDDNDNNGDDNDNNGDNNDNNGDDNNNNYNNIDKDNTNNSNSNKHRKHDNYYNELSNDQHNKDNHNPNNHNMNRKTQHNNSHEEENRYINKIHVKNIEEDRNFSKNNNEDKKKNHEEEKKFLSGLSYALIKGCNIQMEHKEEKMNEEKNECCTTHYDDKKLESCHDNQNHIILLNFIYDNKYNIEFRTDVGVVAYDLLKNEFVEDNIEECLIKDIKLNHVFNKDIINIFENIIKNLNLNVICSLPYKKRFYEKQKLIKDINNKINFHNLNDEMLHMLLYIYFIIWGEDLHFYELKKVHIEPIKKEDINKSMNTNNYVDNKNENILSAHNFFVNFNYNDNDDIIIDSDTYNNNLSKNKNNLFDSTFFENDYISLNLKIFINNKKEINNYDELKNAFNIYKCNLSEYIQNFLKSINEKDLNFVTPEYFVKNYIYNTNDEFINITEILYKCKVQKKYISLYPEQTNSMERNKKTHFKLYYSCPTSAPLVNTKIKMLQNKYGFIKNFKSNIFKINKKNNNNIIKYYHDCNYNKNDYDCNKNDYDYNKNDYDYNYNNSETPVGRYSFFLFSKNKKKYETVNKKEKSKYYQTINGNNNISTTCDFLSNEQFDEEIENFEHIDNILGHHNYDNFNEEEIENTNTKQDPSNKINHYEKSKMDKSNGPTDNNNLTCERTKSSNNNPYLQKMFEKQKYMNNILSLTNMNNNIKQNVHVLSYEDAYSNIKNDLKNKSKDKKKKKRNQNDDNDYNDDDNDDVNNDDDNDDVNNDDDNNNDNNNNYYYHNNNMDEQNNILEQIDEEKIEKQLTSLLQNKDNYDMIKENEEKKKNKELEKLNNEKEKISTFFKNMNVEIKLNKNVCVGCGAIFQSKDMNKFGFLKNDIYEKIINKDEDLDKKNILSEIYEENKKTNTNISDINIIYKNDTINELYKLKEMNIKKMSEDDNKKIQYDEDHNVNNNNNIDNNFLKVQNNINKNEMDEDIMDQKQYICKRCFDLKHKNKITNNLIINYTNNNEINVQDFEKYVINIFKKKCFIIYIVDVLDLYVYSNLKKLFNLYKKLHNDKSKLEGFYFCVNKIDLLSNYKEFTVKNYIYNFLKSNKINVLFKNIFLVSAKTGYNVKKLIYTVFMRSKNILRNTKKKNKQNLDEEEEEDTEEDEDMDSLQCGNDKQEKKKKKNNDDDNDDVNNDDDNNNDNNNNYYYHNNNMDEQNNILEQIDEEKIEKQLTSLLQNKDNYDMIKENEEKKKNKELEKLNNEKEKISTFFKNMNVEIKLNKNVCVGCGAIFQSKDMNKFGFLKNDIYEKIINKDEDLDKKNILSEIYEENKKTNTNISDINIIYKNDTINELYKLKEMNIKKMSEDDNKKIQYDEDHNVNNNNNIDNNFLKVQNNINKNEMDEDIMDQKQYICKRCFDLKHKNKITNNLIINYTNNNEINVQDFEKYVINIFKKKCFIIYIVDVLDLYVYSNLKKLFNLYKKLHNDKSKLEGFYFCVNKIDLLSNYKEFTVKNYIYNFLKSNKINVLFKNIFLVSAKTGYNVKKLIYTVFMRSKNILRNTKKKNKQNLDEEEEEDTEEDEDMDSLQYDLNDYDLIKYRKELFSNDNKNNFLNEQLDENNYNDNDLKNYYSKNVNIYIVGNANSGKSSLINYLLKNVKNKEKKNFLISHSIIPGTTLKNIKIKLNKNITINDTPGIISNNSILSYLNFEELKYVVCNKLKNKITSIYINENDYIFIGGLLYIHILNIKKYYSIMSFFLSEKLPIIKRKNFSKDPSMFIKQKIKTGFLYPPFKEERFDEINNFKKYYFNINNQAVDIKNSSYDIHIQGMGYITFYSFENIEFNLYTLKNVDVMTRPSIMPYHKKFGKLNFTKKLK</sequence>
<dbReference type="InterPro" id="IPR006073">
    <property type="entry name" value="GTP-bd"/>
</dbReference>
<dbReference type="EMBL" id="KI927546">
    <property type="protein sequence ID" value="ETW59276.1"/>
    <property type="molecule type" value="Genomic_DNA"/>
</dbReference>
<organism evidence="5 6">
    <name type="scientific">Plasmodium falciparum (isolate Camp / Malaysia)</name>
    <dbReference type="NCBI Taxonomy" id="5835"/>
    <lineage>
        <taxon>Eukaryota</taxon>
        <taxon>Sar</taxon>
        <taxon>Alveolata</taxon>
        <taxon>Apicomplexa</taxon>
        <taxon>Aconoidasida</taxon>
        <taxon>Haemosporida</taxon>
        <taxon>Plasmodiidae</taxon>
        <taxon>Plasmodium</taxon>
        <taxon>Plasmodium (Laverania)</taxon>
    </lineage>
</organism>
<feature type="compositionally biased region" description="Basic and acidic residues" evidence="2">
    <location>
        <begin position="1148"/>
        <end position="1157"/>
    </location>
</feature>
<feature type="compositionally biased region" description="Acidic residues" evidence="2">
    <location>
        <begin position="495"/>
        <end position="515"/>
    </location>
</feature>
<feature type="compositionally biased region" description="Polar residues" evidence="2">
    <location>
        <begin position="1159"/>
        <end position="1178"/>
    </location>
</feature>
<feature type="compositionally biased region" description="Low complexity" evidence="2">
    <location>
        <begin position="516"/>
        <end position="544"/>
    </location>
</feature>
<dbReference type="Proteomes" id="UP000030694">
    <property type="component" value="Unassembled WGS sequence"/>
</dbReference>
<dbReference type="InterPro" id="IPR050896">
    <property type="entry name" value="Mito_lipid_metab_GTPase"/>
</dbReference>
<feature type="region of interest" description="Disordered" evidence="2">
    <location>
        <begin position="391"/>
        <end position="587"/>
    </location>
</feature>
<dbReference type="Pfam" id="PF01926">
    <property type="entry name" value="MMR_HSR1"/>
    <property type="match status" value="1"/>
</dbReference>
<feature type="compositionally biased region" description="Basic and acidic residues" evidence="2">
    <location>
        <begin position="392"/>
        <end position="402"/>
    </location>
</feature>
<proteinExistence type="predicted"/>
<feature type="region of interest" description="Disordered" evidence="2">
    <location>
        <begin position="1632"/>
        <end position="1696"/>
    </location>
</feature>
<feature type="compositionally biased region" description="Low complexity" evidence="2">
    <location>
        <begin position="1269"/>
        <end position="1280"/>
    </location>
</feature>
<feature type="region of interest" description="Disordered" evidence="2">
    <location>
        <begin position="1135"/>
        <end position="1178"/>
    </location>
</feature>
<evidence type="ECO:0000256" key="1">
    <source>
        <dbReference type="SAM" id="Coils"/>
    </source>
</evidence>
<dbReference type="PANTHER" id="PTHR46434:SF4">
    <property type="entry name" value="PROTEIN, PUTATIVE-RELATED"/>
    <property type="match status" value="1"/>
</dbReference>
<dbReference type="OrthoDB" id="1696305at2759"/>
<keyword evidence="3" id="KW-0812">Transmembrane</keyword>
<feature type="compositionally biased region" description="Acidic residues" evidence="2">
    <location>
        <begin position="2055"/>
        <end position="2068"/>
    </location>
</feature>
<feature type="compositionally biased region" description="Low complexity" evidence="2">
    <location>
        <begin position="481"/>
        <end position="494"/>
    </location>
</feature>
<feature type="compositionally biased region" description="Basic residues" evidence="2">
    <location>
        <begin position="403"/>
        <end position="412"/>
    </location>
</feature>
<feature type="transmembrane region" description="Helical" evidence="3">
    <location>
        <begin position="6"/>
        <end position="24"/>
    </location>
</feature>
<reference evidence="5 6" key="2">
    <citation type="submission" date="2013-02" db="EMBL/GenBank/DDBJ databases">
        <title>The Genome Sequence of Plasmodium falciparum CAMP/Malaysia.</title>
        <authorList>
            <consortium name="The Broad Institute Genome Sequencing Platform"/>
            <consortium name="The Broad Institute Genome Sequencing Center for Infectious Disease"/>
            <person name="Neafsey D."/>
            <person name="Cheeseman I."/>
            <person name="Volkman S."/>
            <person name="Adams J."/>
            <person name="Walker B."/>
            <person name="Young S.K."/>
            <person name="Zeng Q."/>
            <person name="Gargeya S."/>
            <person name="Fitzgerald M."/>
            <person name="Haas B."/>
            <person name="Abouelleil A."/>
            <person name="Alvarado L."/>
            <person name="Arachchi H.M."/>
            <person name="Berlin A.M."/>
            <person name="Chapman S.B."/>
            <person name="Dewar J."/>
            <person name="Goldberg J."/>
            <person name="Griggs A."/>
            <person name="Gujja S."/>
            <person name="Hansen M."/>
            <person name="Howarth C."/>
            <person name="Imamovic A."/>
            <person name="Larimer J."/>
            <person name="McCowan C."/>
            <person name="Murphy C."/>
            <person name="Neiman D."/>
            <person name="Pearson M."/>
            <person name="Priest M."/>
            <person name="Roberts A."/>
            <person name="Saif S."/>
            <person name="Shea T."/>
            <person name="Sisk P."/>
            <person name="Sykes S."/>
            <person name="Wortman J."/>
            <person name="Nusbaum C."/>
            <person name="Birren B."/>
        </authorList>
    </citation>
    <scope>NUCLEOTIDE SEQUENCE [LARGE SCALE GENOMIC DNA]</scope>
    <source>
        <strain evidence="5 6">CAMP/Malaysia</strain>
    </source>
</reference>
<protein>
    <recommendedName>
        <fullName evidence="4">G domain-containing protein</fullName>
    </recommendedName>
</protein>
<feature type="compositionally biased region" description="Low complexity" evidence="2">
    <location>
        <begin position="1685"/>
        <end position="1696"/>
    </location>
</feature>
<evidence type="ECO:0000313" key="5">
    <source>
        <dbReference type="EMBL" id="ETW59276.1"/>
    </source>
</evidence>
<reference evidence="5 6" key="1">
    <citation type="submission" date="2013-02" db="EMBL/GenBank/DDBJ databases">
        <title>The Genome Annotation of Plasmodium falciparum CAMP/Malaysia.</title>
        <authorList>
            <consortium name="The Broad Institute Genome Sequencing Platform"/>
            <consortium name="The Broad Institute Genome Sequencing Center for Infectious Disease"/>
            <person name="Neafsey D."/>
            <person name="Hoffman S."/>
            <person name="Volkman S."/>
            <person name="Rosenthal P."/>
            <person name="Walker B."/>
            <person name="Young S.K."/>
            <person name="Zeng Q."/>
            <person name="Gargeya S."/>
            <person name="Fitzgerald M."/>
            <person name="Haas B."/>
            <person name="Abouelleil A."/>
            <person name="Allen A.W."/>
            <person name="Alvarado L."/>
            <person name="Arachchi H.M."/>
            <person name="Berlin A.M."/>
            <person name="Chapman S.B."/>
            <person name="Gainer-Dewar J."/>
            <person name="Goldberg J."/>
            <person name="Griggs A."/>
            <person name="Gujja S."/>
            <person name="Hansen M."/>
            <person name="Howarth C."/>
            <person name="Imamovic A."/>
            <person name="Ireland A."/>
            <person name="Larimer J."/>
            <person name="McCowan C."/>
            <person name="Murphy C."/>
            <person name="Pearson M."/>
            <person name="Poon T.W."/>
            <person name="Priest M."/>
            <person name="Roberts A."/>
            <person name="Saif S."/>
            <person name="Shea T."/>
            <person name="Sisk P."/>
            <person name="Sykes S."/>
            <person name="Wortman J."/>
            <person name="Nusbaum C."/>
            <person name="Birren B."/>
        </authorList>
    </citation>
    <scope>NUCLEOTIDE SEQUENCE [LARGE SCALE GENOMIC DNA]</scope>
    <source>
        <strain evidence="5 6">CAMP/Malaysia</strain>
    </source>
</reference>
<evidence type="ECO:0000313" key="6">
    <source>
        <dbReference type="Proteomes" id="UP000030694"/>
    </source>
</evidence>
<evidence type="ECO:0000259" key="4">
    <source>
        <dbReference type="Pfam" id="PF01926"/>
    </source>
</evidence>
<accession>A0A024X3A4</accession>
<feature type="domain" description="G" evidence="4">
    <location>
        <begin position="2121"/>
        <end position="2186"/>
    </location>
</feature>